<evidence type="ECO:0000313" key="4">
    <source>
        <dbReference type="Proteomes" id="UP001223144"/>
    </source>
</evidence>
<comment type="caution">
    <text evidence="3">The sequence shown here is derived from an EMBL/GenBank/DDBJ whole genome shotgun (WGS) entry which is preliminary data.</text>
</comment>
<proteinExistence type="predicted"/>
<dbReference type="SUPFAM" id="SSF56235">
    <property type="entry name" value="N-terminal nucleophile aminohydrolases (Ntn hydrolases)"/>
    <property type="match status" value="1"/>
</dbReference>
<accession>A0ABT6HZT2</accession>
<reference evidence="3 4" key="1">
    <citation type="submission" date="2023-04" db="EMBL/GenBank/DDBJ databases">
        <title>Streptomyces chengmaiensis sp. nov. isolated from the stem of mangrove plant in Hainan.</title>
        <authorList>
            <person name="Huang X."/>
            <person name="Zhou S."/>
            <person name="Chu X."/>
            <person name="Xie Y."/>
            <person name="Lin Y."/>
        </authorList>
    </citation>
    <scope>NUCLEOTIDE SEQUENCE [LARGE SCALE GENOMIC DNA]</scope>
    <source>
        <strain evidence="3 4">HNM0663</strain>
    </source>
</reference>
<dbReference type="EMBL" id="JARWBG010000093">
    <property type="protein sequence ID" value="MDH2393940.1"/>
    <property type="molecule type" value="Genomic_DNA"/>
</dbReference>
<evidence type="ECO:0000259" key="2">
    <source>
        <dbReference type="Pfam" id="PF00733"/>
    </source>
</evidence>
<evidence type="ECO:0000256" key="1">
    <source>
        <dbReference type="SAM" id="MobiDB-lite"/>
    </source>
</evidence>
<gene>
    <name evidence="3" type="ORF">QCN29_35355</name>
</gene>
<dbReference type="SUPFAM" id="SSF52402">
    <property type="entry name" value="Adenine nucleotide alpha hydrolases-like"/>
    <property type="match status" value="1"/>
</dbReference>
<dbReference type="InterPro" id="IPR001962">
    <property type="entry name" value="Asn_synthase"/>
</dbReference>
<dbReference type="Gene3D" id="3.40.50.620">
    <property type="entry name" value="HUPs"/>
    <property type="match status" value="1"/>
</dbReference>
<keyword evidence="4" id="KW-1185">Reference proteome</keyword>
<evidence type="ECO:0000313" key="3">
    <source>
        <dbReference type="EMBL" id="MDH2393940.1"/>
    </source>
</evidence>
<sequence>MEREWMGGGTAAAHGTEIDGLDGVRRAPAARVRVAAEGPVALAMVGDCPATEQELRGVLPAVRAGRWPQLTRWPGSYWVVASDGRQHFVCGDLAGIRAVYYTLRRDEGAAWATEARLLERPLVPDVPLLAARLAAGEHHWPHRSPYEQIRQVPGGFGLLLAPGAPPRLVDIADVEPVDELREGAEQFGRVLTDAVQHRVRAADGVVGADLSGGLDSSAAVMLAAGVGTVHAVTYTDGYTSGEDMAFAARVAEHTGTRHTVATGSDEQLPFSFPPGQPTGREPVLEAAMYAMDTAYLHPVRGLPLHLTGHGGDIVLDASSSCWVRLLQEGRRREAHRQVVAFARLRNTAPGPYWKALKQAADLGRTGTLEQAANALKRGPVTPQAAVGGWSWRRLGAGASWLTAEGRHEVAALLRQAARDQQPEYADEFDQWAALRSVAASEPGPPGSQPRDATKSPRCCGRPPATSSRSTRTSSTSGPPSGRLAPPPAAGPRTPRRSA</sequence>
<feature type="compositionally biased region" description="Low complexity" evidence="1">
    <location>
        <begin position="460"/>
        <end position="483"/>
    </location>
</feature>
<dbReference type="Pfam" id="PF00733">
    <property type="entry name" value="Asn_synthase"/>
    <property type="match status" value="1"/>
</dbReference>
<protein>
    <submittedName>
        <fullName evidence="3">Asparagine synthase-related protein</fullName>
    </submittedName>
</protein>
<dbReference type="InterPro" id="IPR029055">
    <property type="entry name" value="Ntn_hydrolases_N"/>
</dbReference>
<feature type="region of interest" description="Disordered" evidence="1">
    <location>
        <begin position="438"/>
        <end position="498"/>
    </location>
</feature>
<organism evidence="3 4">
    <name type="scientific">Streptomyces chengmaiensis</name>
    <dbReference type="NCBI Taxonomy" id="3040919"/>
    <lineage>
        <taxon>Bacteria</taxon>
        <taxon>Bacillati</taxon>
        <taxon>Actinomycetota</taxon>
        <taxon>Actinomycetes</taxon>
        <taxon>Kitasatosporales</taxon>
        <taxon>Streptomycetaceae</taxon>
        <taxon>Streptomyces</taxon>
    </lineage>
</organism>
<dbReference type="InterPro" id="IPR014729">
    <property type="entry name" value="Rossmann-like_a/b/a_fold"/>
</dbReference>
<dbReference type="Proteomes" id="UP001223144">
    <property type="component" value="Unassembled WGS sequence"/>
</dbReference>
<dbReference type="RefSeq" id="WP_279933320.1">
    <property type="nucleotide sequence ID" value="NZ_JARWBG010000093.1"/>
</dbReference>
<name>A0ABT6HZT2_9ACTN</name>
<feature type="domain" description="Asparagine synthetase" evidence="2">
    <location>
        <begin position="188"/>
        <end position="401"/>
    </location>
</feature>